<dbReference type="Pfam" id="PF07686">
    <property type="entry name" value="V-set"/>
    <property type="match status" value="1"/>
</dbReference>
<dbReference type="PROSITE" id="PS50835">
    <property type="entry name" value="IG_LIKE"/>
    <property type="match status" value="5"/>
</dbReference>
<gene>
    <name evidence="7" type="ORF">GE061_000555</name>
</gene>
<keyword evidence="3" id="KW-1133">Transmembrane helix</keyword>
<keyword evidence="8" id="KW-1185">Reference proteome</keyword>
<dbReference type="PANTHER" id="PTHR23278:SF30">
    <property type="entry name" value="SIDESTEP VIII, ISOFORM B"/>
    <property type="match status" value="1"/>
</dbReference>
<dbReference type="InterPro" id="IPR036116">
    <property type="entry name" value="FN3_sf"/>
</dbReference>
<evidence type="ECO:0000256" key="3">
    <source>
        <dbReference type="ARBA" id="ARBA00022989"/>
    </source>
</evidence>
<dbReference type="Gene3D" id="2.60.40.10">
    <property type="entry name" value="Immunoglobulins"/>
    <property type="match status" value="5"/>
</dbReference>
<name>A0A6A4KJX3_APOLU</name>
<evidence type="ECO:0000256" key="5">
    <source>
        <dbReference type="ARBA" id="ARBA00023157"/>
    </source>
</evidence>
<dbReference type="SUPFAM" id="SSF49265">
    <property type="entry name" value="Fibronectin type III"/>
    <property type="match status" value="1"/>
</dbReference>
<dbReference type="InterPro" id="IPR003599">
    <property type="entry name" value="Ig_sub"/>
</dbReference>
<dbReference type="SUPFAM" id="SSF48726">
    <property type="entry name" value="Immunoglobulin"/>
    <property type="match status" value="5"/>
</dbReference>
<keyword evidence="2" id="KW-0812">Transmembrane</keyword>
<evidence type="ECO:0000256" key="4">
    <source>
        <dbReference type="ARBA" id="ARBA00023136"/>
    </source>
</evidence>
<evidence type="ECO:0000259" key="6">
    <source>
        <dbReference type="PROSITE" id="PS50835"/>
    </source>
</evidence>
<comment type="subcellular location">
    <subcellularLocation>
        <location evidence="1">Membrane</location>
        <topology evidence="1">Single-pass membrane protein</topology>
    </subcellularLocation>
</comment>
<dbReference type="InterPro" id="IPR013106">
    <property type="entry name" value="Ig_V-set"/>
</dbReference>
<protein>
    <recommendedName>
        <fullName evidence="6">Ig-like domain-containing protein</fullName>
    </recommendedName>
</protein>
<sequence length="765" mass="85282">MKISSVSVDHVEAVGGGVAKLPCDVTPPFPSDKVHLIIWYKDGLTSPIYSVDARNMSVETGRHWSDDSSMGGRAYFQSNTNPARLTIDGIRDSDSGSYRCRVDFRKSPTRNTKVNLTIILPPEQLSVIDDRGEHIRHYILGPYNEGATIDIVCIATGGRPLPQVTWWQDNALLDDSYEVISEKKVRNILKITQLERRHLHAVLTCQASNNDYLTPISSDVKLDLNLKPLLVRLVGENRPLSTNNSYEISCEVIGSRPPPSITWWKGSVQMRNTRDMTTTDGNRTVSTLHLVPFIEDTGKYLSCRAVNNMIVDSAIEDGWKLNVYHLPIVSLELGNNINASWIKEHMDVYFECNIKSNPWAYRVIWKHNGKPLVNDVNGGTIVANQSLVLQNVDKSRTGIYTCVASNQVGDGESSPFHLDVKYAPICRPGQTNVIGVGRSEIARIACEVEANPPAVKYVWKFNGTEETSEIPRNAFTTEPNYSSLTYVPMKEKEFGSLLCWARNSLGIMKIPCIYFVIPAGRPDPLSNCTLINQTHETLGVECSEGFDGGLPQTFHMEVYETSHKMLIGNISAPIPNMVVPGLPSGLWFKITLYAANEKGISDKIYIRTYTLKLPEKRTALSPEMLALVPVIGVITGVSLTVLLVMSCIIVSVLRCRHKEKTSSTKQLDELKHNAVAYSSDSLENPDVIPLGSEHDSVDVKIKRPISNCTVENYEMQFTDHKLVNPCSMYAEQHPNSLEPTVYAQVETTIPHIRTHHPSNMGITYM</sequence>
<dbReference type="OrthoDB" id="8825892at2759"/>
<dbReference type="InterPro" id="IPR003598">
    <property type="entry name" value="Ig_sub2"/>
</dbReference>
<dbReference type="InterPro" id="IPR007110">
    <property type="entry name" value="Ig-like_dom"/>
</dbReference>
<accession>A0A6A4KJX3</accession>
<evidence type="ECO:0000256" key="1">
    <source>
        <dbReference type="ARBA" id="ARBA00004167"/>
    </source>
</evidence>
<reference evidence="7" key="1">
    <citation type="journal article" date="2021" name="Mol. Ecol. Resour.">
        <title>Apolygus lucorum genome provides insights into omnivorousness and mesophyll feeding.</title>
        <authorList>
            <person name="Liu Y."/>
            <person name="Liu H."/>
            <person name="Wang H."/>
            <person name="Huang T."/>
            <person name="Liu B."/>
            <person name="Yang B."/>
            <person name="Yin L."/>
            <person name="Li B."/>
            <person name="Zhang Y."/>
            <person name="Zhang S."/>
            <person name="Jiang F."/>
            <person name="Zhang X."/>
            <person name="Ren Y."/>
            <person name="Wang B."/>
            <person name="Wang S."/>
            <person name="Lu Y."/>
            <person name="Wu K."/>
            <person name="Fan W."/>
            <person name="Wang G."/>
        </authorList>
    </citation>
    <scope>NUCLEOTIDE SEQUENCE</scope>
    <source>
        <strain evidence="7">12Hb</strain>
    </source>
</reference>
<keyword evidence="4" id="KW-0472">Membrane</keyword>
<comment type="caution">
    <text evidence="7">The sequence shown here is derived from an EMBL/GenBank/DDBJ whole genome shotgun (WGS) entry which is preliminary data.</text>
</comment>
<feature type="domain" description="Ig-like" evidence="6">
    <location>
        <begin position="1"/>
        <end position="117"/>
    </location>
</feature>
<dbReference type="AlphaFoldDB" id="A0A6A4KJX3"/>
<dbReference type="InterPro" id="IPR013783">
    <property type="entry name" value="Ig-like_fold"/>
</dbReference>
<organism evidence="7 8">
    <name type="scientific">Apolygus lucorum</name>
    <name type="common">Small green plant bug</name>
    <name type="synonym">Lygocoris lucorum</name>
    <dbReference type="NCBI Taxonomy" id="248454"/>
    <lineage>
        <taxon>Eukaryota</taxon>
        <taxon>Metazoa</taxon>
        <taxon>Ecdysozoa</taxon>
        <taxon>Arthropoda</taxon>
        <taxon>Hexapoda</taxon>
        <taxon>Insecta</taxon>
        <taxon>Pterygota</taxon>
        <taxon>Neoptera</taxon>
        <taxon>Paraneoptera</taxon>
        <taxon>Hemiptera</taxon>
        <taxon>Heteroptera</taxon>
        <taxon>Panheteroptera</taxon>
        <taxon>Cimicomorpha</taxon>
        <taxon>Miridae</taxon>
        <taxon>Mirini</taxon>
        <taxon>Apolygus</taxon>
    </lineage>
</organism>
<keyword evidence="5" id="KW-1015">Disulfide bond</keyword>
<feature type="domain" description="Ig-like" evidence="6">
    <location>
        <begin position="122"/>
        <end position="221"/>
    </location>
</feature>
<dbReference type="InterPro" id="IPR036179">
    <property type="entry name" value="Ig-like_dom_sf"/>
</dbReference>
<dbReference type="Pfam" id="PF08205">
    <property type="entry name" value="C2-set_2"/>
    <property type="match status" value="1"/>
</dbReference>
<dbReference type="SMART" id="SM00408">
    <property type="entry name" value="IGc2"/>
    <property type="match status" value="4"/>
</dbReference>
<evidence type="ECO:0000313" key="8">
    <source>
        <dbReference type="Proteomes" id="UP000466442"/>
    </source>
</evidence>
<dbReference type="Pfam" id="PF13927">
    <property type="entry name" value="Ig_3"/>
    <property type="match status" value="1"/>
</dbReference>
<evidence type="ECO:0000256" key="2">
    <source>
        <dbReference type="ARBA" id="ARBA00022692"/>
    </source>
</evidence>
<dbReference type="Proteomes" id="UP000466442">
    <property type="component" value="Linkage Group LG1"/>
</dbReference>
<evidence type="ECO:0000313" key="7">
    <source>
        <dbReference type="EMBL" id="KAF6216215.1"/>
    </source>
</evidence>
<proteinExistence type="predicted"/>
<dbReference type="SMART" id="SM00409">
    <property type="entry name" value="IG"/>
    <property type="match status" value="4"/>
</dbReference>
<dbReference type="GO" id="GO:0016020">
    <property type="term" value="C:membrane"/>
    <property type="evidence" value="ECO:0007669"/>
    <property type="project" value="UniProtKB-SubCell"/>
</dbReference>
<feature type="domain" description="Ig-like" evidence="6">
    <location>
        <begin position="327"/>
        <end position="419"/>
    </location>
</feature>
<dbReference type="PANTHER" id="PTHR23278">
    <property type="entry name" value="SIDESTEP PROTEIN"/>
    <property type="match status" value="1"/>
</dbReference>
<dbReference type="EMBL" id="WIXP02000001">
    <property type="protein sequence ID" value="KAF6216215.1"/>
    <property type="molecule type" value="Genomic_DNA"/>
</dbReference>
<dbReference type="InterPro" id="IPR013162">
    <property type="entry name" value="CD80_C2-set"/>
</dbReference>
<feature type="domain" description="Ig-like" evidence="6">
    <location>
        <begin position="228"/>
        <end position="316"/>
    </location>
</feature>
<feature type="domain" description="Ig-like" evidence="6">
    <location>
        <begin position="428"/>
        <end position="504"/>
    </location>
</feature>